<reference evidence="1 2" key="1">
    <citation type="journal article" date="2016" name="Genome Announc.">
        <title>Draft Genome Sequence of the Anaerobic Ammonium-Oxidizing Bacterium 'Candidatus Brocadia sp. 40'.</title>
        <authorList>
            <person name="Ali M."/>
            <person name="Haroon M.F."/>
            <person name="Narita Y."/>
            <person name="Zhang L."/>
            <person name="Rangel Shaw D."/>
            <person name="Okabe S."/>
            <person name="Saikaly P.E."/>
        </authorList>
    </citation>
    <scope>NUCLEOTIDE SEQUENCE [LARGE SCALE GENOMIC DNA]</scope>
    <source>
        <strain evidence="1 2">40</strain>
    </source>
</reference>
<organism evidence="1 2">
    <name type="scientific">Candidatus Brocadia sapporoensis</name>
    <dbReference type="NCBI Taxonomy" id="392547"/>
    <lineage>
        <taxon>Bacteria</taxon>
        <taxon>Pseudomonadati</taxon>
        <taxon>Planctomycetota</taxon>
        <taxon>Candidatus Brocadiia</taxon>
        <taxon>Candidatus Brocadiales</taxon>
        <taxon>Candidatus Brocadiaceae</taxon>
        <taxon>Candidatus Brocadia</taxon>
    </lineage>
</organism>
<gene>
    <name evidence="1" type="ORF">BIY37_11370</name>
</gene>
<comment type="caution">
    <text evidence="1">The sequence shown here is derived from an EMBL/GenBank/DDBJ whole genome shotgun (WGS) entry which is preliminary data.</text>
</comment>
<accession>A0A1V6LXG5</accession>
<sequence length="94" mass="11176">MKKHENCTTGKPYIMQEILAYLSVHPDAQDTLEGIAEWWLLAQRIRHKTREVKKSIAKLVAQDLILKHEGKDRHTYYRINRSKYNEIKTIKQKS</sequence>
<name>A0A1V6LXG5_9BACT</name>
<evidence type="ECO:0000313" key="2">
    <source>
        <dbReference type="Proteomes" id="UP000242219"/>
    </source>
</evidence>
<evidence type="ECO:0000313" key="1">
    <source>
        <dbReference type="EMBL" id="OQD44823.1"/>
    </source>
</evidence>
<dbReference type="Proteomes" id="UP000242219">
    <property type="component" value="Unassembled WGS sequence"/>
</dbReference>
<dbReference type="EMBL" id="MJUW02000114">
    <property type="protein sequence ID" value="OQD44823.1"/>
    <property type="molecule type" value="Genomic_DNA"/>
</dbReference>
<keyword evidence="2" id="KW-1185">Reference proteome</keyword>
<proteinExistence type="predicted"/>
<protein>
    <submittedName>
        <fullName evidence="1">Uncharacterized protein</fullName>
    </submittedName>
</protein>
<dbReference type="AlphaFoldDB" id="A0A1V6LXG5"/>